<dbReference type="AlphaFoldDB" id="W7T955"/>
<comment type="caution">
    <text evidence="2">The sequence shown here is derived from an EMBL/GenBank/DDBJ whole genome shotgun (WGS) entry which is preliminary data.</text>
</comment>
<organism evidence="2 3">
    <name type="scientific">Nannochloropsis gaditana</name>
    <dbReference type="NCBI Taxonomy" id="72520"/>
    <lineage>
        <taxon>Eukaryota</taxon>
        <taxon>Sar</taxon>
        <taxon>Stramenopiles</taxon>
        <taxon>Ochrophyta</taxon>
        <taxon>Eustigmatophyceae</taxon>
        <taxon>Eustigmatales</taxon>
        <taxon>Monodopsidaceae</taxon>
        <taxon>Nannochloropsis</taxon>
    </lineage>
</organism>
<feature type="non-terminal residue" evidence="2">
    <location>
        <position position="566"/>
    </location>
</feature>
<proteinExistence type="predicted"/>
<feature type="compositionally biased region" description="Low complexity" evidence="1">
    <location>
        <begin position="178"/>
        <end position="189"/>
    </location>
</feature>
<dbReference type="OrthoDB" id="10681059at2759"/>
<keyword evidence="3" id="KW-1185">Reference proteome</keyword>
<accession>W7T955</accession>
<gene>
    <name evidence="2" type="ORF">Naga_100961g2</name>
</gene>
<reference evidence="2 3" key="1">
    <citation type="journal article" date="2014" name="Mol. Plant">
        <title>Chromosome Scale Genome Assembly and Transcriptome Profiling of Nannochloropsis gaditana in Nitrogen Depletion.</title>
        <authorList>
            <person name="Corteggiani Carpinelli E."/>
            <person name="Telatin A."/>
            <person name="Vitulo N."/>
            <person name="Forcato C."/>
            <person name="D'Angelo M."/>
            <person name="Schiavon R."/>
            <person name="Vezzi A."/>
            <person name="Giacometti G.M."/>
            <person name="Morosinotto T."/>
            <person name="Valle G."/>
        </authorList>
    </citation>
    <scope>NUCLEOTIDE SEQUENCE [LARGE SCALE GENOMIC DNA]</scope>
    <source>
        <strain evidence="2 3">B-31</strain>
    </source>
</reference>
<evidence type="ECO:0000313" key="2">
    <source>
        <dbReference type="EMBL" id="EWM23540.1"/>
    </source>
</evidence>
<dbReference type="Proteomes" id="UP000019335">
    <property type="component" value="Chromosome 16"/>
</dbReference>
<evidence type="ECO:0000256" key="1">
    <source>
        <dbReference type="SAM" id="MobiDB-lite"/>
    </source>
</evidence>
<dbReference type="Gene3D" id="1.25.10.10">
    <property type="entry name" value="Leucine-rich Repeat Variant"/>
    <property type="match status" value="1"/>
</dbReference>
<name>W7T955_9STRA</name>
<dbReference type="InterPro" id="IPR016024">
    <property type="entry name" value="ARM-type_fold"/>
</dbReference>
<feature type="compositionally biased region" description="Basic and acidic residues" evidence="1">
    <location>
        <begin position="525"/>
        <end position="534"/>
    </location>
</feature>
<evidence type="ECO:0000313" key="3">
    <source>
        <dbReference type="Proteomes" id="UP000019335"/>
    </source>
</evidence>
<sequence length="566" mass="60068">MRKDSTAEEGEAYTRGGRNWGCGITKPHIFILKTLASVFNLSLPPFPHMFPRFPPSLPPSFPSLTSDAVGRQFEALASVLPHLPSYSLSSLALFTRQLLQLFLLAKSPTYRALLVGFLETVDWPLLTAVAAEARRAPSSRPCSGALGKRGVEGERGSGGRGTGGGEDPVGRRAHFPTSDAPSISSPAPAVSTLASPSLLPSLPNLLRHLLNDESQADVQRRSLSLRLLGLLAHPTASPNLHLPSLLIDTSLPSLIPGIPSAACTALSTLARQHPPFLSRSLLPSLEAILLSDTHALDEAAKRPLLESCACLAASVFPLPPAHPPSLPPLEASPRPSDWVRARNLLLQALPRLHAPSTHITALSSLTALGRDRWLSPRRQKAEEGGLANREEGGEGNDEVLPILTALVDHVRTGLAVGPYVSEHASLCALRLLRALPPSLPPSLLQRPILTALLKRLFETPPLYNGSLLASYLRLLGALSLTTHPSTSSSPPSIAASILSALVADDLLVWILPSSSPPPVPLPPRAGREGGREGGRSLATSAQEEAMVRLVWTQALASTLVRVDAEG</sequence>
<feature type="region of interest" description="Disordered" evidence="1">
    <location>
        <begin position="519"/>
        <end position="538"/>
    </location>
</feature>
<dbReference type="InterPro" id="IPR011989">
    <property type="entry name" value="ARM-like"/>
</dbReference>
<feature type="region of interest" description="Disordered" evidence="1">
    <location>
        <begin position="137"/>
        <end position="189"/>
    </location>
</feature>
<feature type="compositionally biased region" description="Gly residues" evidence="1">
    <location>
        <begin position="158"/>
        <end position="167"/>
    </location>
</feature>
<protein>
    <submittedName>
        <fullName evidence="2">Uncharacterized protein</fullName>
    </submittedName>
</protein>
<dbReference type="SUPFAM" id="SSF48371">
    <property type="entry name" value="ARM repeat"/>
    <property type="match status" value="1"/>
</dbReference>
<dbReference type="EMBL" id="AZIL01001585">
    <property type="protein sequence ID" value="EWM23540.1"/>
    <property type="molecule type" value="Genomic_DNA"/>
</dbReference>